<dbReference type="Proteomes" id="UP000694867">
    <property type="component" value="Unplaced"/>
</dbReference>
<dbReference type="KEGG" id="goe:100906051"/>
<protein>
    <submittedName>
        <fullName evidence="3">Uncharacterized protein LOC100906051</fullName>
    </submittedName>
</protein>
<evidence type="ECO:0000313" key="2">
    <source>
        <dbReference type="Proteomes" id="UP000694867"/>
    </source>
</evidence>
<evidence type="ECO:0000313" key="3">
    <source>
        <dbReference type="RefSeq" id="XP_018493856.1"/>
    </source>
</evidence>
<feature type="compositionally biased region" description="Basic residues" evidence="1">
    <location>
        <begin position="444"/>
        <end position="466"/>
    </location>
</feature>
<name>A0AAJ7L2T1_9ACAR</name>
<evidence type="ECO:0000256" key="1">
    <source>
        <dbReference type="SAM" id="MobiDB-lite"/>
    </source>
</evidence>
<feature type="region of interest" description="Disordered" evidence="1">
    <location>
        <begin position="1"/>
        <end position="30"/>
    </location>
</feature>
<feature type="region of interest" description="Disordered" evidence="1">
    <location>
        <begin position="444"/>
        <end position="473"/>
    </location>
</feature>
<organism evidence="2 3">
    <name type="scientific">Galendromus occidentalis</name>
    <name type="common">western predatory mite</name>
    <dbReference type="NCBI Taxonomy" id="34638"/>
    <lineage>
        <taxon>Eukaryota</taxon>
        <taxon>Metazoa</taxon>
        <taxon>Ecdysozoa</taxon>
        <taxon>Arthropoda</taxon>
        <taxon>Chelicerata</taxon>
        <taxon>Arachnida</taxon>
        <taxon>Acari</taxon>
        <taxon>Parasitiformes</taxon>
        <taxon>Mesostigmata</taxon>
        <taxon>Gamasina</taxon>
        <taxon>Phytoseioidea</taxon>
        <taxon>Phytoseiidae</taxon>
        <taxon>Typhlodrominae</taxon>
        <taxon>Galendromus</taxon>
    </lineage>
</organism>
<gene>
    <name evidence="3" type="primary">LOC100906051</name>
</gene>
<dbReference type="AlphaFoldDB" id="A0AAJ7L2T1"/>
<proteinExistence type="predicted"/>
<keyword evidence="2" id="KW-1185">Reference proteome</keyword>
<dbReference type="RefSeq" id="XP_018493856.1">
    <property type="nucleotide sequence ID" value="XM_018638340.1"/>
</dbReference>
<reference evidence="3" key="1">
    <citation type="submission" date="2025-08" db="UniProtKB">
        <authorList>
            <consortium name="RefSeq"/>
        </authorList>
    </citation>
    <scope>IDENTIFICATION</scope>
</reference>
<feature type="compositionally biased region" description="Polar residues" evidence="1">
    <location>
        <begin position="210"/>
        <end position="219"/>
    </location>
</feature>
<feature type="compositionally biased region" description="Basic and acidic residues" evidence="1">
    <location>
        <begin position="1"/>
        <end position="18"/>
    </location>
</feature>
<dbReference type="GeneID" id="100906051"/>
<sequence>MSPRIFAERHPKLRRAMDSESESPEEVRESFPLTHKFPLEAVVSVEWYSLAQLEYLADKIRKSQPVENLLLPIPKTLTDPPERATSSKDMGWRKKVSLRISSPRSAKASMDSFVDEDLSMPLTIASPPSTYNSPVKAPVESKEDPVTITVNNMVDMIASPKKNLFHEKASLGSTCHGDASGGDGTATQTEAKKIVKEARSRDPNVDSRRNMLTTNSSERSGAPRPEGTSTLRYHLFEGEAYRNIHDDDQFVGAKRPQRYHRKMVPSVPQAAVLLHEPDIEKDPPWLQAGIREKLAQFVVVVSSKSGFDGPHGSQLQDMKLERVDPSTIAEILMKVRVARPVQSNPLGTSEPIVDPAERAAPTRENIKEGELEEISEAESRLRRELFDLLYDTPHKGLSLDDLFDDAHQTILMELSNEVHLTNEKLRLLSSKRSLSRKLTEILKKTKQQQRKRSRTYARPPQKKQRSQAHLEGQVRMQQVREHCPATVVHLTRPPDDFPAATAVNAKGVKPVPPAPTNQQVLSFHRNDQAVFLTPSMNFQIIRPATTSAPSFFTVRQPYIARPP</sequence>
<feature type="compositionally biased region" description="Basic and acidic residues" evidence="1">
    <location>
        <begin position="195"/>
        <end position="209"/>
    </location>
</feature>
<feature type="region of interest" description="Disordered" evidence="1">
    <location>
        <begin position="195"/>
        <end position="229"/>
    </location>
</feature>
<accession>A0AAJ7L2T1</accession>